<dbReference type="KEGG" id="neu:NE0746"/>
<organism evidence="1 2">
    <name type="scientific">Nitrosomonas europaea (strain ATCC 19718 / CIP 103999 / KCTC 2705 / NBRC 14298)</name>
    <dbReference type="NCBI Taxonomy" id="228410"/>
    <lineage>
        <taxon>Bacteria</taxon>
        <taxon>Pseudomonadati</taxon>
        <taxon>Pseudomonadota</taxon>
        <taxon>Betaproteobacteria</taxon>
        <taxon>Nitrosomonadales</taxon>
        <taxon>Nitrosomonadaceae</taxon>
        <taxon>Nitrosomonas</taxon>
    </lineage>
</organism>
<dbReference type="eggNOG" id="ENOG50331B6">
    <property type="taxonomic scope" value="Bacteria"/>
</dbReference>
<dbReference type="AlphaFoldDB" id="Q82WE0"/>
<keyword evidence="2" id="KW-1185">Reference proteome</keyword>
<dbReference type="HOGENOM" id="CLU_525644_0_0_4"/>
<protein>
    <submittedName>
        <fullName evidence="1">Uncharacterized protein</fullName>
    </submittedName>
</protein>
<gene>
    <name evidence="1" type="ordered locus">NE0746</name>
</gene>
<evidence type="ECO:0000313" key="1">
    <source>
        <dbReference type="EMBL" id="CAD84657.1"/>
    </source>
</evidence>
<name>Q82WE0_NITEU</name>
<dbReference type="Proteomes" id="UP000001416">
    <property type="component" value="Chromosome"/>
</dbReference>
<reference evidence="1 2" key="1">
    <citation type="journal article" date="2003" name="J. Bacteriol.">
        <title>Complete genome sequence of the ammonia-oxidizing bacterium and obligate chemolithoautotroph Nitrosomonas europaea.</title>
        <authorList>
            <person name="Chain P."/>
            <person name="Lamerdin J."/>
            <person name="Larimer F."/>
            <person name="Regala W."/>
            <person name="Land M."/>
            <person name="Hauser L."/>
            <person name="Hooper A."/>
            <person name="Klotz M."/>
            <person name="Norton J."/>
            <person name="Sayavedra-Soto L."/>
            <person name="Arciero D."/>
            <person name="Hommes N."/>
            <person name="Whittaker M."/>
            <person name="Arp D."/>
        </authorList>
    </citation>
    <scope>NUCLEOTIDE SEQUENCE [LARGE SCALE GENOMIC DNA]</scope>
    <source>
        <strain evidence="2">ATCC 19718 / CIP 103999 / KCTC 2705 / NBRC 14298</strain>
    </source>
</reference>
<proteinExistence type="predicted"/>
<dbReference type="EMBL" id="AL954747">
    <property type="protein sequence ID" value="CAD84657.1"/>
    <property type="molecule type" value="Genomic_DNA"/>
</dbReference>
<accession>Q82WE0</accession>
<sequence>MTYAEVAKKIRNRLRRYSLISIINVGLNHLTQQHDNKEKALRAMPWLPALVMKLAIEDEMISMHGDLCPSAEFDACCNAIWNAKRGLDESVQVALLGVRALMHAQFIFQRSETFGFLRWAALISRIDASHPCRSLFERVFSMTPDDFMMAAILLISQFKKEAPQQPIDLRDYSALPEELTKPLYQLVRLLSKDLSELRVQLQGELRSRLDSKTKRSARQESERHEFPWLAKYPLLKLDQTRVLAWNPTIFFHGLEEFVHIRLSEFGQDYTDSFSQVFEDYVIELIQESGTHAITDQEFKCLGNKGMSAVDALIPHAEGNVFIECKMSLFADAVLLSDHPPFVSEKLKRIRKAIVQGWKVGDLLRSDKIKLSDAKSADNDYLIVVTSRQLLFGNGLHLKQMVDEQFFDHIFPESNFMSPSKEQLSRMPPQNITILSIEEFEHLVGAVKSKKVTYLSFVQQLSKNASNPKTAKMVADQEIRKYVDKWYIPNLLTNSRDRVVAQLNAVFNCRDRIKSRTYK</sequence>
<evidence type="ECO:0000313" key="2">
    <source>
        <dbReference type="Proteomes" id="UP000001416"/>
    </source>
</evidence>